<dbReference type="PROSITE" id="PS01070">
    <property type="entry name" value="NUCLEASE_NON_SPEC"/>
    <property type="match status" value="1"/>
</dbReference>
<dbReference type="InterPro" id="IPR020821">
    <property type="entry name" value="ENPP1-3/EXOG-like_nuc-like"/>
</dbReference>
<dbReference type="STRING" id="637679.GCA_001550055_03687"/>
<dbReference type="SMART" id="SM00892">
    <property type="entry name" value="Endonuclease_NS"/>
    <property type="match status" value="1"/>
</dbReference>
<dbReference type="EC" id="3.1.30.-" evidence="10"/>
<comment type="similarity">
    <text evidence="2 10">Belongs to the DNA/RNA non-specific endonuclease family.</text>
</comment>
<dbReference type="InterPro" id="IPR044929">
    <property type="entry name" value="DNA/RNA_non-sp_Endonuclease_sf"/>
</dbReference>
<dbReference type="GO" id="GO:0046872">
    <property type="term" value="F:metal ion binding"/>
    <property type="evidence" value="ECO:0007669"/>
    <property type="project" value="UniProtKB-KW"/>
</dbReference>
<evidence type="ECO:0000313" key="14">
    <source>
        <dbReference type="EMBL" id="SDE26552.1"/>
    </source>
</evidence>
<evidence type="ECO:0000256" key="4">
    <source>
        <dbReference type="ARBA" id="ARBA00022723"/>
    </source>
</evidence>
<dbReference type="SMART" id="SM00477">
    <property type="entry name" value="NUC"/>
    <property type="match status" value="1"/>
</dbReference>
<dbReference type="PANTHER" id="PTHR13966:SF5">
    <property type="entry name" value="ENDONUCLEASE G, MITOCHONDRIAL"/>
    <property type="match status" value="1"/>
</dbReference>
<evidence type="ECO:0000259" key="13">
    <source>
        <dbReference type="SMART" id="SM00892"/>
    </source>
</evidence>
<reference evidence="14 15" key="1">
    <citation type="submission" date="2016-10" db="EMBL/GenBank/DDBJ databases">
        <authorList>
            <person name="de Groot N.N."/>
        </authorList>
    </citation>
    <scope>NUCLEOTIDE SEQUENCE [LARGE SCALE GENOMIC DNA]</scope>
    <source>
        <strain evidence="14 15">CGMCC 1.9109</strain>
    </source>
</reference>
<keyword evidence="5 10" id="KW-0255">Endonuclease</keyword>
<organism evidence="14 15">
    <name type="scientific">Kordiimonas lacus</name>
    <dbReference type="NCBI Taxonomy" id="637679"/>
    <lineage>
        <taxon>Bacteria</taxon>
        <taxon>Pseudomonadati</taxon>
        <taxon>Pseudomonadota</taxon>
        <taxon>Alphaproteobacteria</taxon>
        <taxon>Kordiimonadales</taxon>
        <taxon>Kordiimonadaceae</taxon>
        <taxon>Kordiimonas</taxon>
    </lineage>
</organism>
<dbReference type="GO" id="GO:0004521">
    <property type="term" value="F:RNA endonuclease activity"/>
    <property type="evidence" value="ECO:0007669"/>
    <property type="project" value="TreeGrafter"/>
</dbReference>
<proteinExistence type="inferred from homology"/>
<dbReference type="GO" id="GO:0000014">
    <property type="term" value="F:single-stranded DNA endodeoxyribonuclease activity"/>
    <property type="evidence" value="ECO:0007669"/>
    <property type="project" value="TreeGrafter"/>
</dbReference>
<dbReference type="AlphaFoldDB" id="A0A1G7BHW5"/>
<dbReference type="OrthoDB" id="9811262at2"/>
<feature type="domain" description="ENPP1-3/EXOG-like endonuclease/phosphodiesterase" evidence="12">
    <location>
        <begin position="88"/>
        <end position="293"/>
    </location>
</feature>
<evidence type="ECO:0000256" key="6">
    <source>
        <dbReference type="ARBA" id="ARBA00022801"/>
    </source>
</evidence>
<comment type="cofactor">
    <cofactor evidence="1 10">
        <name>Mg(2+)</name>
        <dbReference type="ChEBI" id="CHEBI:18420"/>
    </cofactor>
</comment>
<evidence type="ECO:0000256" key="2">
    <source>
        <dbReference type="ARBA" id="ARBA00010052"/>
    </source>
</evidence>
<dbReference type="SUPFAM" id="SSF54060">
    <property type="entry name" value="His-Me finger endonucleases"/>
    <property type="match status" value="1"/>
</dbReference>
<protein>
    <recommendedName>
        <fullName evidence="10">Endonuclease</fullName>
        <ecNumber evidence="10">3.1.30.-</ecNumber>
    </recommendedName>
</protein>
<evidence type="ECO:0000259" key="12">
    <source>
        <dbReference type="SMART" id="SM00477"/>
    </source>
</evidence>
<dbReference type="InterPro" id="IPR001604">
    <property type="entry name" value="Endo_G_ENPP1-like_dom"/>
</dbReference>
<keyword evidence="15" id="KW-1185">Reference proteome</keyword>
<evidence type="ECO:0000313" key="15">
    <source>
        <dbReference type="Proteomes" id="UP000183685"/>
    </source>
</evidence>
<sequence length="307" mass="33868">MRTARLVKGGASLLLAALMGGAAWAQDTETPAATPATEVPTETPVETPAAAVPDAEATVSHVDCDASPILAWAPEDMGDLTGMITLCREAYVARFNPQTRNPDWVVEVLNPENLKGTADRDDAKFQADPDLVRMNVETRATLPDYKGSGFDRGHQAPAGDMKRSDEVMMESFYLTNMAPQVGIGFNRGAWRKLESVVRNWAATRPGTSLIVITGPIYKDGAEKRFMDSSSGETKVQIPDAFYKIVFDTTRRRSIAFVLENKKLDFNAYKESLTTIQAIQDQTGYNFFPHWSAREATLQETNVANLWR</sequence>
<evidence type="ECO:0000256" key="5">
    <source>
        <dbReference type="ARBA" id="ARBA00022759"/>
    </source>
</evidence>
<dbReference type="Pfam" id="PF01223">
    <property type="entry name" value="Endonuclease_NS"/>
    <property type="match status" value="1"/>
</dbReference>
<evidence type="ECO:0000256" key="11">
    <source>
        <dbReference type="SAM" id="SignalP"/>
    </source>
</evidence>
<keyword evidence="4 9" id="KW-0479">Metal-binding</keyword>
<evidence type="ECO:0000256" key="9">
    <source>
        <dbReference type="PIRSR" id="PIRSR640255-2"/>
    </source>
</evidence>
<feature type="binding site" evidence="9">
    <location>
        <position position="186"/>
    </location>
    <ligand>
        <name>Mg(2+)</name>
        <dbReference type="ChEBI" id="CHEBI:18420"/>
        <note>catalytic</note>
    </ligand>
</feature>
<dbReference type="Gene3D" id="3.40.570.10">
    <property type="entry name" value="Extracellular Endonuclease, subunit A"/>
    <property type="match status" value="1"/>
</dbReference>
<dbReference type="Proteomes" id="UP000183685">
    <property type="component" value="Unassembled WGS sequence"/>
</dbReference>
<accession>A0A1G7BHW5</accession>
<feature type="domain" description="DNA/RNA non-specific endonuclease/pyrophosphatase/phosphodiesterase" evidence="13">
    <location>
        <begin position="87"/>
        <end position="293"/>
    </location>
</feature>
<keyword evidence="11" id="KW-0732">Signal</keyword>
<evidence type="ECO:0000256" key="8">
    <source>
        <dbReference type="PIRSR" id="PIRSR640255-1"/>
    </source>
</evidence>
<keyword evidence="6 10" id="KW-0378">Hydrolase</keyword>
<dbReference type="CDD" id="cd00091">
    <property type="entry name" value="NUC"/>
    <property type="match status" value="1"/>
</dbReference>
<name>A0A1G7BHW5_9PROT</name>
<dbReference type="InterPro" id="IPR040255">
    <property type="entry name" value="Non-specific_endonuclease"/>
</dbReference>
<feature type="active site" description="Proton acceptor" evidence="8">
    <location>
        <position position="154"/>
    </location>
</feature>
<dbReference type="RefSeq" id="WP_068307717.1">
    <property type="nucleotide sequence ID" value="NZ_FNAK01000005.1"/>
</dbReference>
<dbReference type="EMBL" id="FNAK01000005">
    <property type="protein sequence ID" value="SDE26552.1"/>
    <property type="molecule type" value="Genomic_DNA"/>
</dbReference>
<dbReference type="InterPro" id="IPR018524">
    <property type="entry name" value="DNA/RNA_endonuclease_AS"/>
</dbReference>
<evidence type="ECO:0000256" key="7">
    <source>
        <dbReference type="ARBA" id="ARBA00022842"/>
    </source>
</evidence>
<dbReference type="PANTHER" id="PTHR13966">
    <property type="entry name" value="ENDONUCLEASE RELATED"/>
    <property type="match status" value="1"/>
</dbReference>
<evidence type="ECO:0000256" key="3">
    <source>
        <dbReference type="ARBA" id="ARBA00022722"/>
    </source>
</evidence>
<dbReference type="InterPro" id="IPR044925">
    <property type="entry name" value="His-Me_finger_sf"/>
</dbReference>
<evidence type="ECO:0000256" key="1">
    <source>
        <dbReference type="ARBA" id="ARBA00001946"/>
    </source>
</evidence>
<feature type="chain" id="PRO_5010321441" description="Endonuclease" evidence="11">
    <location>
        <begin position="26"/>
        <end position="307"/>
    </location>
</feature>
<keyword evidence="3 10" id="KW-0540">Nuclease</keyword>
<feature type="signal peptide" evidence="11">
    <location>
        <begin position="1"/>
        <end position="25"/>
    </location>
</feature>
<gene>
    <name evidence="14" type="ORF">SAMN04488071_2522</name>
</gene>
<dbReference type="GO" id="GO:0003676">
    <property type="term" value="F:nucleic acid binding"/>
    <property type="evidence" value="ECO:0007669"/>
    <property type="project" value="InterPro"/>
</dbReference>
<evidence type="ECO:0000256" key="10">
    <source>
        <dbReference type="RuleBase" id="RU366055"/>
    </source>
</evidence>
<keyword evidence="7" id="KW-0460">Magnesium</keyword>